<evidence type="ECO:0000256" key="7">
    <source>
        <dbReference type="ARBA" id="ARBA00023136"/>
    </source>
</evidence>
<feature type="transmembrane region" description="Helical" evidence="8">
    <location>
        <begin position="359"/>
        <end position="377"/>
    </location>
</feature>
<proteinExistence type="predicted"/>
<evidence type="ECO:0000256" key="8">
    <source>
        <dbReference type="SAM" id="Phobius"/>
    </source>
</evidence>
<dbReference type="RefSeq" id="WP_042981170.1">
    <property type="nucleotide sequence ID" value="NZ_JMQC01000008.1"/>
</dbReference>
<dbReference type="Proteomes" id="UP000264294">
    <property type="component" value="Unassembled WGS sequence"/>
</dbReference>
<feature type="transmembrane region" description="Helical" evidence="8">
    <location>
        <begin position="73"/>
        <end position="92"/>
    </location>
</feature>
<protein>
    <submittedName>
        <fullName evidence="9">Dolichyl-phosphate-mannose-mannosyltransferase family protein</fullName>
    </submittedName>
</protein>
<dbReference type="PANTHER" id="PTHR33908:SF3">
    <property type="entry name" value="UNDECAPRENYL PHOSPHATE-ALPHA-4-AMINO-4-DEOXY-L-ARABINOSE ARABINOSYL TRANSFERASE"/>
    <property type="match status" value="1"/>
</dbReference>
<evidence type="ECO:0000256" key="4">
    <source>
        <dbReference type="ARBA" id="ARBA00022679"/>
    </source>
</evidence>
<keyword evidence="3 9" id="KW-0328">Glycosyltransferase</keyword>
<comment type="subcellular location">
    <subcellularLocation>
        <location evidence="1">Cell membrane</location>
        <topology evidence="1">Multi-pass membrane protein</topology>
    </subcellularLocation>
</comment>
<evidence type="ECO:0000313" key="10">
    <source>
        <dbReference type="EMBL" id="RFT67386.1"/>
    </source>
</evidence>
<dbReference type="GO" id="GO:0005886">
    <property type="term" value="C:plasma membrane"/>
    <property type="evidence" value="ECO:0007669"/>
    <property type="project" value="UniProtKB-SubCell"/>
</dbReference>
<feature type="transmembrane region" description="Helical" evidence="8">
    <location>
        <begin position="12"/>
        <end position="32"/>
    </location>
</feature>
<keyword evidence="2" id="KW-1003">Cell membrane</keyword>
<reference evidence="9 11" key="1">
    <citation type="submission" date="2014-04" db="EMBL/GenBank/DDBJ databases">
        <authorList>
            <person name="Bishop-Lilly K.A."/>
            <person name="Broomall S.M."/>
            <person name="Chain P.S."/>
            <person name="Chertkov O."/>
            <person name="Coyne S.R."/>
            <person name="Daligault H.E."/>
            <person name="Davenport K.W."/>
            <person name="Erkkila T."/>
            <person name="Frey K.G."/>
            <person name="Gibbons H.S."/>
            <person name="Gu W."/>
            <person name="Jaissle J."/>
            <person name="Johnson S.L."/>
            <person name="Koroleva G.I."/>
            <person name="Ladner J.T."/>
            <person name="Lo C.-C."/>
            <person name="Minogue T.D."/>
            <person name="Munk C."/>
            <person name="Palacios G.F."/>
            <person name="Redden C.L."/>
            <person name="Rosenzweig C.N."/>
            <person name="Scholz M.B."/>
            <person name="Teshima H."/>
            <person name="Xu Y."/>
        </authorList>
    </citation>
    <scope>NUCLEOTIDE SEQUENCE [LARGE SCALE GENOMIC DNA]</scope>
    <source>
        <strain evidence="9 11">BHP</strain>
    </source>
</reference>
<dbReference type="PANTHER" id="PTHR33908">
    <property type="entry name" value="MANNOSYLTRANSFERASE YKCB-RELATED"/>
    <property type="match status" value="1"/>
</dbReference>
<keyword evidence="5 8" id="KW-0812">Transmembrane</keyword>
<dbReference type="GO" id="GO:0009103">
    <property type="term" value="P:lipopolysaccharide biosynthetic process"/>
    <property type="evidence" value="ECO:0007669"/>
    <property type="project" value="UniProtKB-ARBA"/>
</dbReference>
<feature type="transmembrane region" description="Helical" evidence="8">
    <location>
        <begin position="384"/>
        <end position="405"/>
    </location>
</feature>
<dbReference type="Proteomes" id="UP000029389">
    <property type="component" value="Unassembled WGS sequence"/>
</dbReference>
<gene>
    <name evidence="10" type="ORF">D0U04_07995</name>
    <name evidence="9" type="ORF">DJ93_2401</name>
</gene>
<evidence type="ECO:0000256" key="6">
    <source>
        <dbReference type="ARBA" id="ARBA00022989"/>
    </source>
</evidence>
<evidence type="ECO:0000256" key="5">
    <source>
        <dbReference type="ARBA" id="ARBA00022692"/>
    </source>
</evidence>
<keyword evidence="6 8" id="KW-1133">Transmembrane helix</keyword>
<feature type="transmembrane region" description="Helical" evidence="8">
    <location>
        <begin position="220"/>
        <end position="248"/>
    </location>
</feature>
<reference evidence="10 12" key="2">
    <citation type="submission" date="2018-08" db="EMBL/GenBank/DDBJ databases">
        <title>Bacillus clarus sp. nov. strain PS00077A.</title>
        <authorList>
            <person name="Mendez Acevedo M."/>
            <person name="Carroll L."/>
            <person name="Mukherjee M."/>
            <person name="Wiedmann M."/>
            <person name="Kovac J."/>
        </authorList>
    </citation>
    <scope>NUCLEOTIDE SEQUENCE [LARGE SCALE GENOMIC DNA]</scope>
    <source>
        <strain evidence="10 12">PS00077A</strain>
    </source>
</reference>
<evidence type="ECO:0000256" key="3">
    <source>
        <dbReference type="ARBA" id="ARBA00022676"/>
    </source>
</evidence>
<comment type="caution">
    <text evidence="9">The sequence shown here is derived from an EMBL/GenBank/DDBJ whole genome shotgun (WGS) entry which is preliminary data.</text>
</comment>
<keyword evidence="4 9" id="KW-0808">Transferase</keyword>
<dbReference type="PATRIC" id="fig|1405.8.peg.2591"/>
<keyword evidence="7 8" id="KW-0472">Membrane</keyword>
<accession>A0A090ZA76</accession>
<evidence type="ECO:0000256" key="2">
    <source>
        <dbReference type="ARBA" id="ARBA00022475"/>
    </source>
</evidence>
<evidence type="ECO:0000313" key="11">
    <source>
        <dbReference type="Proteomes" id="UP000029389"/>
    </source>
</evidence>
<feature type="transmembrane region" description="Helical" evidence="8">
    <location>
        <begin position="140"/>
        <end position="158"/>
    </location>
</feature>
<dbReference type="GO" id="GO:0016763">
    <property type="term" value="F:pentosyltransferase activity"/>
    <property type="evidence" value="ECO:0007669"/>
    <property type="project" value="TreeGrafter"/>
</dbReference>
<feature type="transmembrane region" description="Helical" evidence="8">
    <location>
        <begin position="260"/>
        <end position="278"/>
    </location>
</feature>
<dbReference type="GO" id="GO:0010041">
    <property type="term" value="P:response to iron(III) ion"/>
    <property type="evidence" value="ECO:0007669"/>
    <property type="project" value="TreeGrafter"/>
</dbReference>
<dbReference type="AlphaFoldDB" id="A0A090ZA76"/>
<feature type="transmembrane region" description="Helical" evidence="8">
    <location>
        <begin position="411"/>
        <end position="430"/>
    </location>
</feature>
<feature type="transmembrane region" description="Helical" evidence="8">
    <location>
        <begin position="179"/>
        <end position="208"/>
    </location>
</feature>
<dbReference type="EMBL" id="JMQC01000008">
    <property type="protein sequence ID" value="KFN01236.1"/>
    <property type="molecule type" value="Genomic_DNA"/>
</dbReference>
<dbReference type="EMBL" id="QVOD01000007">
    <property type="protein sequence ID" value="RFT67386.1"/>
    <property type="molecule type" value="Genomic_DNA"/>
</dbReference>
<name>A0A090ZA76_9BACI</name>
<sequence>MNHIQTGFSSFFSKIIIGMLLMFFAYTCWTAFETSKQFFGGSTTSLAIVLGIFIILLLLIASILQYRFTDKQFLIFLLSASILVRLLVVFFVDTPFIGDMKSTYESAKQVALGNNVDAVSQLPFIIYESLIIRVFGDTTFMLQLCNILFCAGTSFFIYRIASMVFQEECGRIASIFYALYIPNILLSSILTAEPMAIFLFYCACYILLHKGLSHSYMWIVSAILFAFSNMIFPIGLFFPIFIIGYVLLIEMFQSATKQGVLLKTIGVLAMFYATHFGVNYGIQAMGMPQYTISNETYVQSVLIGKQQSKTETVQSQNMKEHIDQKLKEIETERYTFLKPTIAQLLDEGMNSVVFKCEKLIYIAITLFMTIALLHFLIRKQQNEGYMLFTLLVLGYIGAKLCNIDVAYSNLAVPSLFILQSFGVYMSYFYCQKIFFKK</sequence>
<keyword evidence="12" id="KW-1185">Reference proteome</keyword>
<dbReference type="InterPro" id="IPR050297">
    <property type="entry name" value="LipidA_mod_glycosyltrf_83"/>
</dbReference>
<organism evidence="9 11">
    <name type="scientific">Bacillus clarus</name>
    <dbReference type="NCBI Taxonomy" id="2338372"/>
    <lineage>
        <taxon>Bacteria</taxon>
        <taxon>Bacillati</taxon>
        <taxon>Bacillota</taxon>
        <taxon>Bacilli</taxon>
        <taxon>Bacillales</taxon>
        <taxon>Bacillaceae</taxon>
        <taxon>Bacillus</taxon>
        <taxon>Bacillus cereus group</taxon>
    </lineage>
</organism>
<evidence type="ECO:0000313" key="9">
    <source>
        <dbReference type="EMBL" id="KFN01236.1"/>
    </source>
</evidence>
<feature type="transmembrane region" description="Helical" evidence="8">
    <location>
        <begin position="38"/>
        <end position="61"/>
    </location>
</feature>
<evidence type="ECO:0000313" key="12">
    <source>
        <dbReference type="Proteomes" id="UP000264294"/>
    </source>
</evidence>
<evidence type="ECO:0000256" key="1">
    <source>
        <dbReference type="ARBA" id="ARBA00004651"/>
    </source>
</evidence>